<keyword evidence="3 11" id="KW-0963">Cytoplasm</keyword>
<gene>
    <name evidence="11 13" type="primary">gyrB</name>
    <name evidence="13" type="ORF">VSR33_15995</name>
</gene>
<keyword evidence="5 11" id="KW-0547">Nucleotide-binding</keyword>
<dbReference type="InterPro" id="IPR041423">
    <property type="entry name" value="GyrB_insert"/>
</dbReference>
<evidence type="ECO:0000259" key="12">
    <source>
        <dbReference type="PROSITE" id="PS50880"/>
    </source>
</evidence>
<dbReference type="GO" id="GO:0003918">
    <property type="term" value="F:DNA topoisomerase type II (double strand cut, ATP-hydrolyzing) activity"/>
    <property type="evidence" value="ECO:0007669"/>
    <property type="project" value="UniProtKB-EC"/>
</dbReference>
<dbReference type="InterPro" id="IPR036890">
    <property type="entry name" value="HATPase_C_sf"/>
</dbReference>
<evidence type="ECO:0000256" key="9">
    <source>
        <dbReference type="ARBA" id="ARBA00023125"/>
    </source>
</evidence>
<dbReference type="Pfam" id="PF00986">
    <property type="entry name" value="DNA_gyraseB_C"/>
    <property type="match status" value="1"/>
</dbReference>
<dbReference type="PROSITE" id="PS00177">
    <property type="entry name" value="TOPOISOMERASE_II"/>
    <property type="match status" value="1"/>
</dbReference>
<dbReference type="InterPro" id="IPR014721">
    <property type="entry name" value="Ribsml_uS5_D2-typ_fold_subgr"/>
</dbReference>
<dbReference type="SUPFAM" id="SSF54211">
    <property type="entry name" value="Ribosomal protein S5 domain 2-like"/>
    <property type="match status" value="1"/>
</dbReference>
<protein>
    <recommendedName>
        <fullName evidence="11">DNA gyrase subunit B</fullName>
        <ecNumber evidence="11">5.6.2.2</ecNumber>
    </recommendedName>
</protein>
<dbReference type="InterPro" id="IPR018522">
    <property type="entry name" value="TopoIIA_CS"/>
</dbReference>
<dbReference type="SMART" id="SM00433">
    <property type="entry name" value="TOP2c"/>
    <property type="match status" value="1"/>
</dbReference>
<evidence type="ECO:0000313" key="13">
    <source>
        <dbReference type="EMBL" id="MEM5448985.1"/>
    </source>
</evidence>
<dbReference type="Pfam" id="PF18053">
    <property type="entry name" value="GyrB_insert"/>
    <property type="match status" value="1"/>
</dbReference>
<dbReference type="Pfam" id="PF21249">
    <property type="entry name" value="GyrB_hook"/>
    <property type="match status" value="1"/>
</dbReference>
<dbReference type="InterPro" id="IPR001241">
    <property type="entry name" value="Topo_IIA"/>
</dbReference>
<comment type="catalytic activity">
    <reaction evidence="1 11">
        <text>ATP-dependent breakage, passage and rejoining of double-stranded DNA.</text>
        <dbReference type="EC" id="5.6.2.2"/>
    </reaction>
</comment>
<dbReference type="PRINTS" id="PR01159">
    <property type="entry name" value="DNAGYRASEB"/>
</dbReference>
<dbReference type="Pfam" id="PF00204">
    <property type="entry name" value="DNA_gyraseB"/>
    <property type="match status" value="1"/>
</dbReference>
<reference evidence="13 14" key="1">
    <citation type="submission" date="2024-01" db="EMBL/GenBank/DDBJ databases">
        <title>The diversity of rhizobia nodulating Mimosa spp. in eleven states of Brazil covering several biomes is determined by host plant, location, and edaphic factors.</title>
        <authorList>
            <person name="Rouws L."/>
            <person name="Barauna A."/>
            <person name="Beukes C."/>
            <person name="De Faria S.M."/>
            <person name="Gross E."/>
            <person name="Dos Reis Junior F.B."/>
            <person name="Simon M."/>
            <person name="Maluk M."/>
            <person name="Odee D.W."/>
            <person name="Kenicer G."/>
            <person name="Young J.P.W."/>
            <person name="Reis V.M."/>
            <person name="Zilli J."/>
            <person name="James E.K."/>
        </authorList>
    </citation>
    <scope>NUCLEOTIDE SEQUENCE [LARGE SCALE GENOMIC DNA]</scope>
    <source>
        <strain evidence="13 14">JPY164</strain>
    </source>
</reference>
<keyword evidence="6 11" id="KW-0067">ATP-binding</keyword>
<organism evidence="13 14">
    <name type="scientific">Paraburkholderia guartelaensis</name>
    <dbReference type="NCBI Taxonomy" id="2546446"/>
    <lineage>
        <taxon>Bacteria</taxon>
        <taxon>Pseudomonadati</taxon>
        <taxon>Pseudomonadota</taxon>
        <taxon>Betaproteobacteria</taxon>
        <taxon>Burkholderiales</taxon>
        <taxon>Burkholderiaceae</taxon>
        <taxon>Paraburkholderia</taxon>
    </lineage>
</organism>
<feature type="binding site" evidence="11">
    <location>
        <position position="448"/>
    </location>
    <ligand>
        <name>Mg(2+)</name>
        <dbReference type="ChEBI" id="CHEBI:18420"/>
        <label>1</label>
        <note>catalytic</note>
    </ligand>
</feature>
<comment type="function">
    <text evidence="11">A type II topoisomerase that negatively supercoils closed circular double-stranded (ds) DNA in an ATP-dependent manner to modulate DNA topology and maintain chromosomes in an underwound state. Negative supercoiling favors strand separation, and DNA replication, transcription, recombination and repair, all of which involve strand separation. Also able to catalyze the interconversion of other topological isomers of dsDNA rings, including catenanes and knotted rings. Type II topoisomerases break and join 2 DNA strands simultaneously in an ATP-dependent manner.</text>
</comment>
<comment type="similarity">
    <text evidence="2 11">Belongs to the type II topoisomerase GyrB family.</text>
</comment>
<keyword evidence="4 11" id="KW-0479">Metal-binding</keyword>
<evidence type="ECO:0000256" key="1">
    <source>
        <dbReference type="ARBA" id="ARBA00000185"/>
    </source>
</evidence>
<dbReference type="NCBIfam" id="NF004189">
    <property type="entry name" value="PRK05644.1"/>
    <property type="match status" value="1"/>
</dbReference>
<evidence type="ECO:0000256" key="6">
    <source>
        <dbReference type="ARBA" id="ARBA00022840"/>
    </source>
</evidence>
<dbReference type="InterPro" id="IPR034160">
    <property type="entry name" value="TOPRIM_GyrB"/>
</dbReference>
<dbReference type="InterPro" id="IPR011557">
    <property type="entry name" value="GyrB"/>
</dbReference>
<feature type="site" description="Interaction with DNA" evidence="11">
    <location>
        <position position="473"/>
    </location>
</feature>
<evidence type="ECO:0000256" key="5">
    <source>
        <dbReference type="ARBA" id="ARBA00022741"/>
    </source>
</evidence>
<dbReference type="InterPro" id="IPR006171">
    <property type="entry name" value="TOPRIM_dom"/>
</dbReference>
<evidence type="ECO:0000256" key="7">
    <source>
        <dbReference type="ARBA" id="ARBA00022842"/>
    </source>
</evidence>
<evidence type="ECO:0000256" key="3">
    <source>
        <dbReference type="ARBA" id="ARBA00022490"/>
    </source>
</evidence>
<comment type="subunit">
    <text evidence="11">Heterotetramer, composed of two GyrA and two GyrB chains. In the heterotetramer, GyrA contains the active site tyrosine that forms a transient covalent intermediate with DNA, while GyrB binds cofactors and catalyzes ATP hydrolysis.</text>
</comment>
<feature type="binding site" evidence="11">
    <location>
        <position position="524"/>
    </location>
    <ligand>
        <name>Mg(2+)</name>
        <dbReference type="ChEBI" id="CHEBI:18420"/>
        <label>2</label>
    </ligand>
</feature>
<evidence type="ECO:0000256" key="11">
    <source>
        <dbReference type="HAMAP-Rule" id="MF_01898"/>
    </source>
</evidence>
<dbReference type="PRINTS" id="PR00418">
    <property type="entry name" value="TPI2FAMILY"/>
</dbReference>
<feature type="binding site" evidence="11">
    <location>
        <position position="522"/>
    </location>
    <ligand>
        <name>Mg(2+)</name>
        <dbReference type="ChEBI" id="CHEBI:18420"/>
        <label>2</label>
    </ligand>
</feature>
<comment type="cofactor">
    <cofactor evidence="11">
        <name>Mg(2+)</name>
        <dbReference type="ChEBI" id="CHEBI:18420"/>
    </cofactor>
    <cofactor evidence="11">
        <name>Mn(2+)</name>
        <dbReference type="ChEBI" id="CHEBI:29035"/>
    </cofactor>
    <cofactor evidence="11">
        <name>Ca(2+)</name>
        <dbReference type="ChEBI" id="CHEBI:29108"/>
    </cofactor>
    <text evidence="11">Binds two Mg(2+) per subunit. The magnesium ions form salt bridges with both the protein and the DNA. Can also accept other divalent metal cations, such as Mn(2+) or Ca(2+).</text>
</comment>
<feature type="domain" description="Toprim" evidence="12">
    <location>
        <begin position="442"/>
        <end position="557"/>
    </location>
</feature>
<dbReference type="HAMAP" id="MF_01898">
    <property type="entry name" value="GyrB"/>
    <property type="match status" value="1"/>
</dbReference>
<comment type="miscellaneous">
    <text evidence="11">Few gyrases are as efficient as E.coli at forming negative supercoils. Not all organisms have 2 type II topoisomerases; in organisms with a single type II topoisomerase this enzyme also has to decatenate newly replicated chromosomes.</text>
</comment>
<dbReference type="InterPro" id="IPR020568">
    <property type="entry name" value="Ribosomal_Su5_D2-typ_SF"/>
</dbReference>
<keyword evidence="7 11" id="KW-0460">Magnesium</keyword>
<dbReference type="EC" id="5.6.2.2" evidence="11"/>
<keyword evidence="14" id="KW-1185">Reference proteome</keyword>
<dbReference type="InterPro" id="IPR049353">
    <property type="entry name" value="GyrB_hook"/>
</dbReference>
<dbReference type="Pfam" id="PF01751">
    <property type="entry name" value="Toprim"/>
    <property type="match status" value="1"/>
</dbReference>
<dbReference type="EMBL" id="JAYMRW010000006">
    <property type="protein sequence ID" value="MEM5448985.1"/>
    <property type="molecule type" value="Genomic_DNA"/>
</dbReference>
<accession>A0ABU9SCB1</accession>
<dbReference type="Gene3D" id="3.10.20.690">
    <property type="match status" value="1"/>
</dbReference>
<dbReference type="InterPro" id="IPR013506">
    <property type="entry name" value="Topo_IIA_bsu_dom2"/>
</dbReference>
<dbReference type="Proteomes" id="UP001390669">
    <property type="component" value="Unassembled WGS sequence"/>
</dbReference>
<evidence type="ECO:0000256" key="2">
    <source>
        <dbReference type="ARBA" id="ARBA00010708"/>
    </source>
</evidence>
<dbReference type="Gene3D" id="3.40.50.670">
    <property type="match status" value="2"/>
</dbReference>
<dbReference type="PANTHER" id="PTHR45866">
    <property type="entry name" value="DNA GYRASE/TOPOISOMERASE SUBUNIT B"/>
    <property type="match status" value="1"/>
</dbReference>
<dbReference type="SMART" id="SM00387">
    <property type="entry name" value="HATPase_c"/>
    <property type="match status" value="1"/>
</dbReference>
<feature type="binding site" evidence="11">
    <location>
        <position position="522"/>
    </location>
    <ligand>
        <name>Mg(2+)</name>
        <dbReference type="ChEBI" id="CHEBI:18420"/>
        <label>1</label>
        <note>catalytic</note>
    </ligand>
</feature>
<comment type="subcellular location">
    <subcellularLocation>
        <location evidence="11">Cytoplasm</location>
    </subcellularLocation>
</comment>
<dbReference type="PROSITE" id="PS50880">
    <property type="entry name" value="TOPRIM"/>
    <property type="match status" value="1"/>
</dbReference>
<proteinExistence type="inferred from homology"/>
<evidence type="ECO:0000256" key="8">
    <source>
        <dbReference type="ARBA" id="ARBA00023029"/>
    </source>
</evidence>
<dbReference type="RefSeq" id="WP_069264566.1">
    <property type="nucleotide sequence ID" value="NZ_JAYMRW010000006.1"/>
</dbReference>
<keyword evidence="10 11" id="KW-0413">Isomerase</keyword>
<dbReference type="NCBIfam" id="TIGR01059">
    <property type="entry name" value="gyrB"/>
    <property type="match status" value="1"/>
</dbReference>
<dbReference type="Gene3D" id="3.30.565.10">
    <property type="entry name" value="Histidine kinase-like ATPase, C-terminal domain"/>
    <property type="match status" value="1"/>
</dbReference>
<keyword evidence="8 11" id="KW-0799">Topoisomerase</keyword>
<dbReference type="InterPro" id="IPR013759">
    <property type="entry name" value="Topo_IIA_B_C"/>
</dbReference>
<keyword evidence="9" id="KW-0238">DNA-binding</keyword>
<dbReference type="SUPFAM" id="SSF56719">
    <property type="entry name" value="Type II DNA topoisomerase"/>
    <property type="match status" value="1"/>
</dbReference>
<sequence>MTDTNNSQPDNSSYGASSIQILEGLEAVRKRPGMYIGDTSDGTGLHHLVFEVLDNSIDEALAGYCNDIRVVIHADNSISITDNGRGIPTDVKMDDKHDPKRSAAEIVMTELHAGGKFDQNSYKVSGGLHGVGVSCVNALSSFLRLTVRRNGKKHFMEFHRGVPQNRVLEERDGHTVSPMQLLGDTENRGTEVHFMADETIFGSVEYHYDILAKRIRELSFLNNGVRIRLTDQRTGKEDDFAFAGGVKGFVEYINKAKQVLHPNIFYISGEKDGVGVEVAMQWNDSYNESVLCFTNNIPQRDGGTHLTGLRAAMTRVINKYIADNEIAKKAKVETSGDDMREGLSCVLSVKVPEPKFSSQTKDKLVSSEVRAPVEDVVAKALEEFLLETPNDAKTICGKIVDAARARDAARKAREMTRRKGVLDGVGLPGKLADCQEKDPAKSEVYIVEGDSAGGSAKQGRDRKFQAILPLRGKVLNVEKARYDKLLSSEQIVTLITALGCGIGKDDYNLDKLRYHRIIIMTDADVDGAHIRTLLLTFFYRQMPEMIERGYVYIAQPPLYKLKAGKDERYLKDDSELNAHMLRLALQGSELMPSEGATPISGDALGELARSYQLARGVVDRLSRLYDERALEAIMDGVAIDLSSEASTEASARALEAQLRDDPLKPEVSVVPMYDQVREQRSLRVERRHHGNVKVSVIDEEFQLTADYQQLVNTANTFKGLIGKNAVIKRGERSMAVNDFKSAMKWLIADAERNVSKQRYKGLGEMNPGQLWETTMDPTVRRLLRVQIEDAIAADGIFTTLMGDDVEPRRAFIESNALRAGNIDV</sequence>
<evidence type="ECO:0000313" key="14">
    <source>
        <dbReference type="Proteomes" id="UP001390669"/>
    </source>
</evidence>
<evidence type="ECO:0000256" key="10">
    <source>
        <dbReference type="ARBA" id="ARBA00023235"/>
    </source>
</evidence>
<dbReference type="Gene3D" id="3.30.230.10">
    <property type="match status" value="1"/>
</dbReference>
<dbReference type="Pfam" id="PF02518">
    <property type="entry name" value="HATPase_c"/>
    <property type="match status" value="1"/>
</dbReference>
<dbReference type="InterPro" id="IPR000565">
    <property type="entry name" value="Topo_IIA_B"/>
</dbReference>
<name>A0ABU9SCB1_9BURK</name>
<dbReference type="NCBIfam" id="NF011501">
    <property type="entry name" value="PRK14939.1"/>
    <property type="match status" value="1"/>
</dbReference>
<feature type="site" description="Interaction with DNA" evidence="11">
    <location>
        <position position="476"/>
    </location>
</feature>
<dbReference type="InterPro" id="IPR002288">
    <property type="entry name" value="DNA_gyrase_B_C"/>
</dbReference>
<evidence type="ECO:0000256" key="4">
    <source>
        <dbReference type="ARBA" id="ARBA00022723"/>
    </source>
</evidence>
<dbReference type="PANTHER" id="PTHR45866:SF1">
    <property type="entry name" value="DNA GYRASE SUBUNIT B, MITOCHONDRIAL"/>
    <property type="match status" value="1"/>
</dbReference>
<dbReference type="InterPro" id="IPR003594">
    <property type="entry name" value="HATPase_dom"/>
</dbReference>
<dbReference type="SUPFAM" id="SSF55874">
    <property type="entry name" value="ATPase domain of HSP90 chaperone/DNA topoisomerase II/histidine kinase"/>
    <property type="match status" value="1"/>
</dbReference>
<dbReference type="CDD" id="cd16928">
    <property type="entry name" value="HATPase_GyrB-like"/>
    <property type="match status" value="1"/>
</dbReference>
<dbReference type="CDD" id="cd00822">
    <property type="entry name" value="TopoII_Trans_DNA_gyrase"/>
    <property type="match status" value="1"/>
</dbReference>
<comment type="caution">
    <text evidence="13">The sequence shown here is derived from an EMBL/GenBank/DDBJ whole genome shotgun (WGS) entry which is preliminary data.</text>
</comment>
<dbReference type="CDD" id="cd03366">
    <property type="entry name" value="TOPRIM_TopoIIA_GyrB"/>
    <property type="match status" value="1"/>
</dbReference>
<dbReference type="InterPro" id="IPR013760">
    <property type="entry name" value="Topo_IIA-like_dom_sf"/>
</dbReference>